<accession>A0AB38G204</accession>
<evidence type="ECO:0000256" key="3">
    <source>
        <dbReference type="ARBA" id="ARBA00022362"/>
    </source>
</evidence>
<evidence type="ECO:0000313" key="19">
    <source>
        <dbReference type="Proteomes" id="UP000251313"/>
    </source>
</evidence>
<gene>
    <name evidence="18" type="primary">tonB</name>
    <name evidence="17" type="ORF">C7387_0997</name>
    <name evidence="18" type="ORF">NCTC11967_04710</name>
</gene>
<keyword evidence="4 14" id="KW-0813">Transport</keyword>
<dbReference type="InterPro" id="IPR037682">
    <property type="entry name" value="TonB_C"/>
</dbReference>
<feature type="compositionally biased region" description="Low complexity" evidence="15">
    <location>
        <begin position="144"/>
        <end position="167"/>
    </location>
</feature>
<evidence type="ECO:0000256" key="9">
    <source>
        <dbReference type="ARBA" id="ARBA00022927"/>
    </source>
</evidence>
<comment type="subcellular location">
    <subcellularLocation>
        <location evidence="1 14">Cell inner membrane</location>
        <topology evidence="1 14">Single-pass membrane protein</topology>
        <orientation evidence="1 14">Periplasmic side</orientation>
    </subcellularLocation>
</comment>
<evidence type="ECO:0000256" key="7">
    <source>
        <dbReference type="ARBA" id="ARBA00022692"/>
    </source>
</evidence>
<dbReference type="Proteomes" id="UP000267341">
    <property type="component" value="Unassembled WGS sequence"/>
</dbReference>
<keyword evidence="12" id="KW-0472">Membrane</keyword>
<dbReference type="Pfam" id="PF16031">
    <property type="entry name" value="TonB_N"/>
    <property type="match status" value="1"/>
</dbReference>
<dbReference type="Proteomes" id="UP000251313">
    <property type="component" value="Unassembled WGS sequence"/>
</dbReference>
<dbReference type="AlphaFoldDB" id="A0AB38G204"/>
<dbReference type="Pfam" id="PF03544">
    <property type="entry name" value="TonB_C"/>
    <property type="match status" value="1"/>
</dbReference>
<proteinExistence type="inferred from homology"/>
<dbReference type="SUPFAM" id="SSF74653">
    <property type="entry name" value="TolA/TonB C-terminal domain"/>
    <property type="match status" value="1"/>
</dbReference>
<evidence type="ECO:0000313" key="20">
    <source>
        <dbReference type="Proteomes" id="UP000267341"/>
    </source>
</evidence>
<dbReference type="PROSITE" id="PS52015">
    <property type="entry name" value="TONB_CTD"/>
    <property type="match status" value="1"/>
</dbReference>
<dbReference type="GO" id="GO:0055085">
    <property type="term" value="P:transmembrane transport"/>
    <property type="evidence" value="ECO:0007669"/>
    <property type="project" value="InterPro"/>
</dbReference>
<evidence type="ECO:0000256" key="14">
    <source>
        <dbReference type="RuleBase" id="RU362123"/>
    </source>
</evidence>
<dbReference type="EMBL" id="RBIZ01000003">
    <property type="protein sequence ID" value="RKR64309.1"/>
    <property type="molecule type" value="Genomic_DNA"/>
</dbReference>
<evidence type="ECO:0000256" key="13">
    <source>
        <dbReference type="ARBA" id="ARBA00025849"/>
    </source>
</evidence>
<dbReference type="Gene3D" id="3.30.2420.10">
    <property type="entry name" value="TonB"/>
    <property type="match status" value="1"/>
</dbReference>
<feature type="domain" description="TonB C-terminal" evidence="16">
    <location>
        <begin position="162"/>
        <end position="252"/>
    </location>
</feature>
<comment type="similarity">
    <text evidence="2 14">Belongs to the TonB family.</text>
</comment>
<evidence type="ECO:0000256" key="1">
    <source>
        <dbReference type="ARBA" id="ARBA00004383"/>
    </source>
</evidence>
<evidence type="ECO:0000256" key="8">
    <source>
        <dbReference type="ARBA" id="ARBA00022737"/>
    </source>
</evidence>
<evidence type="ECO:0000313" key="17">
    <source>
        <dbReference type="EMBL" id="RKR64309.1"/>
    </source>
</evidence>
<keyword evidence="11" id="KW-1133">Transmembrane helix</keyword>
<evidence type="ECO:0000256" key="5">
    <source>
        <dbReference type="ARBA" id="ARBA00022475"/>
    </source>
</evidence>
<evidence type="ECO:0000259" key="16">
    <source>
        <dbReference type="PROSITE" id="PS52015"/>
    </source>
</evidence>
<dbReference type="InterPro" id="IPR051045">
    <property type="entry name" value="TonB-dependent_transducer"/>
</dbReference>
<dbReference type="PANTHER" id="PTHR33446">
    <property type="entry name" value="PROTEIN TONB-RELATED"/>
    <property type="match status" value="1"/>
</dbReference>
<dbReference type="GO" id="GO:0015891">
    <property type="term" value="P:siderophore transport"/>
    <property type="evidence" value="ECO:0007669"/>
    <property type="project" value="InterPro"/>
</dbReference>
<evidence type="ECO:0000256" key="2">
    <source>
        <dbReference type="ARBA" id="ARBA00006555"/>
    </source>
</evidence>
<dbReference type="GO" id="GO:0031992">
    <property type="term" value="F:energy transducer activity"/>
    <property type="evidence" value="ECO:0007669"/>
    <property type="project" value="InterPro"/>
</dbReference>
<dbReference type="GO" id="GO:0030288">
    <property type="term" value="C:outer membrane-bounded periplasmic space"/>
    <property type="evidence" value="ECO:0007669"/>
    <property type="project" value="InterPro"/>
</dbReference>
<name>A0AB38G204_9ENTR</name>
<evidence type="ECO:0000256" key="12">
    <source>
        <dbReference type="ARBA" id="ARBA00023136"/>
    </source>
</evidence>
<comment type="caution">
    <text evidence="18">The sequence shown here is derived from an EMBL/GenBank/DDBJ whole genome shotgun (WGS) entry which is preliminary data.</text>
</comment>
<sequence>MANVLMPNDFHPVTMNPPRRFPWPTLLSVVIHGAVVAGLLYTSVRQPALELPAASQPITVTMVSPADLEPPQAAPAPQPVAEPEPEPEVIPEPPKEAPVVIHKPEPKPKPKPKPKPVKKVEEPKRDVKPVEPRPFSTSENTTTSSRPVSNNAPAAASKPVVSAPAGPRALSRNQPGYPSRAQALRIEGKVRVKFDVTPDGRVENVEILSAQPSNMFEREVKTAMRRWRYEPGKPGTGLIMNIEFRLKGVSMN</sequence>
<evidence type="ECO:0000256" key="11">
    <source>
        <dbReference type="ARBA" id="ARBA00022989"/>
    </source>
</evidence>
<dbReference type="EMBL" id="UAVL01000022">
    <property type="protein sequence ID" value="SQA65667.1"/>
    <property type="molecule type" value="Genomic_DNA"/>
</dbReference>
<dbReference type="GO" id="GO:0098797">
    <property type="term" value="C:plasma membrane protein complex"/>
    <property type="evidence" value="ECO:0007669"/>
    <property type="project" value="TreeGrafter"/>
</dbReference>
<feature type="region of interest" description="Disordered" evidence="15">
    <location>
        <begin position="67"/>
        <end position="179"/>
    </location>
</feature>
<keyword evidence="7" id="KW-0812">Transmembrane</keyword>
<keyword evidence="6 14" id="KW-0997">Cell inner membrane</keyword>
<keyword evidence="10 14" id="KW-0735">Signal-anchor</keyword>
<feature type="compositionally biased region" description="Basic and acidic residues" evidence="15">
    <location>
        <begin position="118"/>
        <end position="131"/>
    </location>
</feature>
<evidence type="ECO:0000256" key="4">
    <source>
        <dbReference type="ARBA" id="ARBA00022448"/>
    </source>
</evidence>
<dbReference type="InterPro" id="IPR006260">
    <property type="entry name" value="TonB/TolA_C"/>
</dbReference>
<dbReference type="GO" id="GO:0015031">
    <property type="term" value="P:protein transport"/>
    <property type="evidence" value="ECO:0007669"/>
    <property type="project" value="UniProtKB-UniRule"/>
</dbReference>
<comment type="subunit">
    <text evidence="13">Homodimer. Forms a complex with the accessory proteins ExbB and ExbD.</text>
</comment>
<dbReference type="InterPro" id="IPR049924">
    <property type="entry name" value="TonB_pro-rich"/>
</dbReference>
<reference evidence="18 19" key="1">
    <citation type="submission" date="2018-06" db="EMBL/GenBank/DDBJ databases">
        <authorList>
            <consortium name="Pathogen Informatics"/>
            <person name="Doyle S."/>
        </authorList>
    </citation>
    <scope>NUCLEOTIDE SEQUENCE [LARGE SCALE GENOMIC DNA]</scope>
    <source>
        <strain evidence="18 19">NCTC11967</strain>
    </source>
</reference>
<organism evidence="18 19">
    <name type="scientific">Yokenella regensburgei</name>
    <dbReference type="NCBI Taxonomy" id="158877"/>
    <lineage>
        <taxon>Bacteria</taxon>
        <taxon>Pseudomonadati</taxon>
        <taxon>Pseudomonadota</taxon>
        <taxon>Gammaproteobacteria</taxon>
        <taxon>Enterobacterales</taxon>
        <taxon>Enterobacteriaceae</taxon>
        <taxon>Yokenella</taxon>
    </lineage>
</organism>
<evidence type="ECO:0000256" key="15">
    <source>
        <dbReference type="SAM" id="MobiDB-lite"/>
    </source>
</evidence>
<dbReference type="InterPro" id="IPR003538">
    <property type="entry name" value="TonB"/>
</dbReference>
<protein>
    <recommendedName>
        <fullName evidence="3 14">Protein TonB</fullName>
    </recommendedName>
</protein>
<keyword evidence="20" id="KW-1185">Reference proteome</keyword>
<feature type="compositionally biased region" description="Pro residues" evidence="15">
    <location>
        <begin position="72"/>
        <end position="82"/>
    </location>
</feature>
<dbReference type="NCBIfam" id="NF008081">
    <property type="entry name" value="PRK10819.1-2"/>
    <property type="match status" value="1"/>
</dbReference>
<reference evidence="17 20" key="2">
    <citation type="submission" date="2018-10" db="EMBL/GenBank/DDBJ databases">
        <title>Genomic Encyclopedia of Type Strains, Phase IV (KMG-IV): sequencing the most valuable type-strain genomes for metagenomic binning, comparative biology and taxonomic classification.</title>
        <authorList>
            <person name="Goeker M."/>
        </authorList>
    </citation>
    <scope>NUCLEOTIDE SEQUENCE [LARGE SCALE GENOMIC DNA]</scope>
    <source>
        <strain evidence="17 20">DSM 5079</strain>
    </source>
</reference>
<comment type="function">
    <text evidence="14">Interacts with outer membrane receptor proteins that carry out high-affinity binding and energy dependent uptake into the periplasmic space of specific substrates. It could act to transduce energy from the cytoplasmic membrane to specific energy-requiring processes in the outer membrane, resulting in the release into the periplasm of ligands bound by these outer membrane proteins.</text>
</comment>
<dbReference type="PRINTS" id="PR01374">
    <property type="entry name" value="TONBPROTEIN"/>
</dbReference>
<dbReference type="NCBIfam" id="TIGR01352">
    <property type="entry name" value="tonB_Cterm"/>
    <property type="match status" value="1"/>
</dbReference>
<keyword evidence="5 14" id="KW-1003">Cell membrane</keyword>
<evidence type="ECO:0000256" key="6">
    <source>
        <dbReference type="ARBA" id="ARBA00022519"/>
    </source>
</evidence>
<dbReference type="PANTHER" id="PTHR33446:SF8">
    <property type="entry name" value="PROTEIN TONB"/>
    <property type="match status" value="1"/>
</dbReference>
<keyword evidence="8" id="KW-0677">Repeat</keyword>
<evidence type="ECO:0000256" key="10">
    <source>
        <dbReference type="ARBA" id="ARBA00022968"/>
    </source>
</evidence>
<evidence type="ECO:0000313" key="18">
    <source>
        <dbReference type="EMBL" id="SQA65667.1"/>
    </source>
</evidence>
<keyword evidence="9 14" id="KW-0653">Protein transport</keyword>